<dbReference type="PANTHER" id="PTHR14969">
    <property type="entry name" value="SPHINGOSINE-1-PHOSPHATE PHOSPHOHYDROLASE"/>
    <property type="match status" value="1"/>
</dbReference>
<accession>A0A097IIQ3</accession>
<evidence type="ECO:0000313" key="3">
    <source>
        <dbReference type="EMBL" id="AIT62012.1"/>
    </source>
</evidence>
<dbReference type="SUPFAM" id="SSF48317">
    <property type="entry name" value="Acid phosphatase/Vanadium-dependent haloperoxidase"/>
    <property type="match status" value="1"/>
</dbReference>
<dbReference type="eggNOG" id="COG0671">
    <property type="taxonomic scope" value="Bacteria"/>
</dbReference>
<feature type="transmembrane region" description="Helical" evidence="1">
    <location>
        <begin position="145"/>
        <end position="163"/>
    </location>
</feature>
<evidence type="ECO:0000259" key="2">
    <source>
        <dbReference type="SMART" id="SM00014"/>
    </source>
</evidence>
<dbReference type="InterPro" id="IPR000326">
    <property type="entry name" value="PAP2/HPO"/>
</dbReference>
<feature type="transmembrane region" description="Helical" evidence="1">
    <location>
        <begin position="96"/>
        <end position="114"/>
    </location>
</feature>
<evidence type="ECO:0000256" key="1">
    <source>
        <dbReference type="SAM" id="Phobius"/>
    </source>
</evidence>
<reference evidence="3 4" key="1">
    <citation type="submission" date="2013-09" db="EMBL/GenBank/DDBJ databases">
        <title>Complete genome sequence of Corynebacterium doosanense CAU 212(T) (=DSM 45436(T)), isolated from activated sludge.</title>
        <authorList>
            <person name="Schaffert L."/>
            <person name="Albersmeier A."/>
            <person name="Kalinowski J."/>
            <person name="Ruckert C."/>
        </authorList>
    </citation>
    <scope>NUCLEOTIDE SEQUENCE [LARGE SCALE GENOMIC DNA]</scope>
    <source>
        <strain evidence="3 4">CAU 212</strain>
    </source>
</reference>
<sequence length="177" mass="18918">MDAAVLGWLVASRIDALSPLIAAFSELSRPAYLLLYALVLALGQGIRRRPQWAQWWVLPPAILVTNGLVHALKALIGRARPPAEFQLGQVSGDSFPSGHAAGAAVVAVLVSLLCARWWARAAVWIWAVAVMVSRLYLGVHWLSDVLAGAVLGAVVGVVCWVTAGRVRTALGERQVNN</sequence>
<dbReference type="EMBL" id="CP006764">
    <property type="protein sequence ID" value="AIT62012.1"/>
    <property type="molecule type" value="Genomic_DNA"/>
</dbReference>
<dbReference type="SMART" id="SM00014">
    <property type="entry name" value="acidPPc"/>
    <property type="match status" value="1"/>
</dbReference>
<name>A0A097IIQ3_9CORY</name>
<evidence type="ECO:0000313" key="4">
    <source>
        <dbReference type="Proteomes" id="UP000029914"/>
    </source>
</evidence>
<dbReference type="PANTHER" id="PTHR14969:SF13">
    <property type="entry name" value="AT30094P"/>
    <property type="match status" value="1"/>
</dbReference>
<keyword evidence="1" id="KW-0812">Transmembrane</keyword>
<proteinExistence type="predicted"/>
<dbReference type="KEGG" id="cdo:CDOO_12645"/>
<gene>
    <name evidence="3" type="ORF">CDOO_12645</name>
</gene>
<feature type="transmembrane region" description="Helical" evidence="1">
    <location>
        <begin position="26"/>
        <end position="43"/>
    </location>
</feature>
<keyword evidence="1" id="KW-0472">Membrane</keyword>
<keyword evidence="1" id="KW-1133">Transmembrane helix</keyword>
<dbReference type="Proteomes" id="UP000029914">
    <property type="component" value="Chromosome"/>
</dbReference>
<keyword evidence="4" id="KW-1185">Reference proteome</keyword>
<dbReference type="AlphaFoldDB" id="A0A097IIQ3"/>
<dbReference type="RefSeq" id="WP_018022038.1">
    <property type="nucleotide sequence ID" value="NZ_AQUX01000005.1"/>
</dbReference>
<dbReference type="STRING" id="558173.CDOO_12645"/>
<feature type="transmembrane region" description="Helical" evidence="1">
    <location>
        <begin position="55"/>
        <end position="76"/>
    </location>
</feature>
<feature type="domain" description="Phosphatidic acid phosphatase type 2/haloperoxidase" evidence="2">
    <location>
        <begin position="57"/>
        <end position="160"/>
    </location>
</feature>
<organism evidence="3 4">
    <name type="scientific">Corynebacterium doosanense CAU 212 = DSM 45436</name>
    <dbReference type="NCBI Taxonomy" id="558173"/>
    <lineage>
        <taxon>Bacteria</taxon>
        <taxon>Bacillati</taxon>
        <taxon>Actinomycetota</taxon>
        <taxon>Actinomycetes</taxon>
        <taxon>Mycobacteriales</taxon>
        <taxon>Corynebacteriaceae</taxon>
        <taxon>Corynebacterium</taxon>
    </lineage>
</organism>
<protein>
    <submittedName>
        <fullName evidence="3">Phospholipid phosphatase</fullName>
    </submittedName>
</protein>
<dbReference type="Gene3D" id="1.20.144.10">
    <property type="entry name" value="Phosphatidic acid phosphatase type 2/haloperoxidase"/>
    <property type="match status" value="1"/>
</dbReference>
<feature type="transmembrane region" description="Helical" evidence="1">
    <location>
        <begin position="121"/>
        <end position="139"/>
    </location>
</feature>
<dbReference type="HOGENOM" id="CLU_072573_3_2_11"/>
<dbReference type="Pfam" id="PF01569">
    <property type="entry name" value="PAP2"/>
    <property type="match status" value="1"/>
</dbReference>
<dbReference type="InterPro" id="IPR036938">
    <property type="entry name" value="PAP2/HPO_sf"/>
</dbReference>